<evidence type="ECO:0000256" key="1">
    <source>
        <dbReference type="SAM" id="MobiDB-lite"/>
    </source>
</evidence>
<dbReference type="EMBL" id="BK063073">
    <property type="protein sequence ID" value="DBA11648.1"/>
    <property type="molecule type" value="Genomic_DNA"/>
</dbReference>
<name>A0AA48P7N7_9VIRU</name>
<sequence>MKESLQIFVKNIIVGLNQTGRLGLDSRLCVRFKLVWLVSLWTTIQTSCVHSAVNKYFTRSNMIPRNNAKHHANHANLSNISRGDSPPSVQLRCDGERMNE</sequence>
<evidence type="ECO:0000313" key="2">
    <source>
        <dbReference type="EMBL" id="DBA11648.1"/>
    </source>
</evidence>
<reference evidence="2" key="1">
    <citation type="journal article" date="2023" name="Front. Mar. Sci.">
        <title>Tracing the invertebrate herpesviruses in the global sequence datasets.</title>
        <authorList>
            <person name="Rosani U."/>
            <person name="Gaia M."/>
            <person name="Delmont T.O."/>
            <person name="Krupovic M."/>
        </authorList>
    </citation>
    <scope>NUCLEOTIDE SEQUENCE</scope>
    <source>
        <strain evidence="2">MalacoHV4/Med/2018 155</strain>
    </source>
</reference>
<protein>
    <submittedName>
        <fullName evidence="2">ORF34</fullName>
    </submittedName>
</protein>
<accession>A0AA48P7N7</accession>
<proteinExistence type="predicted"/>
<reference evidence="2" key="2">
    <citation type="submission" date="2023-01" db="EMBL/GenBank/DDBJ databases">
        <authorList>
            <person name="Rosani U."/>
            <person name="Delmont T.O."/>
            <person name="Gaia M."/>
            <person name="Krupovic M."/>
        </authorList>
    </citation>
    <scope>NUCLEOTIDE SEQUENCE</scope>
    <source>
        <strain evidence="2">MalacoHV4/Med/2018 155</strain>
    </source>
</reference>
<organism evidence="2">
    <name type="scientific">Malaco herpesvirus 4</name>
    <dbReference type="NCBI Taxonomy" id="3031800"/>
    <lineage>
        <taxon>Viruses</taxon>
        <taxon>Duplodnaviria</taxon>
        <taxon>Heunggongvirae</taxon>
        <taxon>Peploviricota</taxon>
        <taxon>Herviviricetes</taxon>
        <taxon>Herpesvirales</taxon>
        <taxon>Malacoherpesviridae</taxon>
    </lineage>
</organism>
<feature type="region of interest" description="Disordered" evidence="1">
    <location>
        <begin position="68"/>
        <end position="100"/>
    </location>
</feature>